<dbReference type="RefSeq" id="WP_343185955.1">
    <property type="nucleotide sequence ID" value="NZ_JBCITM010000008.1"/>
</dbReference>
<name>A0ABU9VTY5_9CLOT</name>
<dbReference type="Gene3D" id="1.10.10.60">
    <property type="entry name" value="Homeodomain-like"/>
    <property type="match status" value="1"/>
</dbReference>
<keyword evidence="8" id="KW-1185">Reference proteome</keyword>
<evidence type="ECO:0000313" key="8">
    <source>
        <dbReference type="Proteomes" id="UP001407405"/>
    </source>
</evidence>
<evidence type="ECO:0000256" key="2">
    <source>
        <dbReference type="ARBA" id="ARBA00022840"/>
    </source>
</evidence>
<dbReference type="InterPro" id="IPR000014">
    <property type="entry name" value="PAS"/>
</dbReference>
<reference evidence="7 8" key="1">
    <citation type="submission" date="2024-04" db="EMBL/GenBank/DDBJ databases">
        <title>Genome sequencing and metabolic network reconstruction of aminoacids and betaine degradation by Anoxynatronum sibiricum.</title>
        <authorList>
            <person name="Detkova E.N."/>
            <person name="Boltjanskaja Y.V."/>
            <person name="Mardanov A.V."/>
            <person name="Kevbrin V."/>
        </authorList>
    </citation>
    <scope>NUCLEOTIDE SEQUENCE [LARGE SCALE GENOMIC DNA]</scope>
    <source>
        <strain evidence="7 8">Z-7981</strain>
    </source>
</reference>
<dbReference type="PROSITE" id="PS00676">
    <property type="entry name" value="SIGMA54_INTERACT_2"/>
    <property type="match status" value="1"/>
</dbReference>
<dbReference type="PROSITE" id="PS00675">
    <property type="entry name" value="SIGMA54_INTERACT_1"/>
    <property type="match status" value="1"/>
</dbReference>
<evidence type="ECO:0000256" key="3">
    <source>
        <dbReference type="ARBA" id="ARBA00023015"/>
    </source>
</evidence>
<keyword evidence="2" id="KW-0067">ATP-binding</keyword>
<evidence type="ECO:0000256" key="5">
    <source>
        <dbReference type="ARBA" id="ARBA00023163"/>
    </source>
</evidence>
<sequence length="580" mass="63702">MILDHDILNHLQKIITRLAAAAGIEIAVFDNNCQLILYTPSYLHHKGRTVHTPSLEEVMQEGKMIVNEPGRMPSCQGCRFKDKCPATIEILSCIKVNRYTFGVVALTSFTQEGHTMMSGNPAVYWSLAQEIAGLVSAVVLTVQGGSKTRFHYLDEMLLSAMHLTPDPVIAIDHNGQITHYNRAALTHFSFCNLSAASLKQILPPAILSGILSGEALENRSVNTPHFHGRLTATPVRLEGTFAGAILTIRQTVSHHPSDKPADFSKSPGSSALNEIVGNSPSIIQLKKDLLQFAPTPSPILITGETGTGKELVARAIHANSPRHNGPFVAVNCASVPETLFESELFGYMEGAFTGAKRGGKAGRFQTAQGGTLFLDEIGEMPLALQAKLLRVLQHYVIEPVGSTQPIPIDVRIIAATNQSLEDLVETKAFRADLYYRINVIPLHLPPLRERLADLPQLCQHLLARYAQRVNKPTPPFSQEMLDLMGQHDWPGNIRELENAVEYAVNITSSSPLTISCLPPRLRQILTARSAAPPMKKKLQHYEQQAITALLDAYGWDRAGKEKAAKELGISLRTLYRKCSH</sequence>
<dbReference type="SMART" id="SM00382">
    <property type="entry name" value="AAA"/>
    <property type="match status" value="1"/>
</dbReference>
<dbReference type="Pfam" id="PF00158">
    <property type="entry name" value="Sigma54_activat"/>
    <property type="match status" value="1"/>
</dbReference>
<protein>
    <submittedName>
        <fullName evidence="7">Sigma 54-interacting transcriptional regulator</fullName>
    </submittedName>
</protein>
<dbReference type="Gene3D" id="3.30.450.20">
    <property type="entry name" value="PAS domain"/>
    <property type="match status" value="1"/>
</dbReference>
<dbReference type="InterPro" id="IPR058031">
    <property type="entry name" value="AAA_lid_NorR"/>
</dbReference>
<evidence type="ECO:0000313" key="7">
    <source>
        <dbReference type="EMBL" id="MEN1760632.1"/>
    </source>
</evidence>
<keyword evidence="3" id="KW-0805">Transcription regulation</keyword>
<dbReference type="SUPFAM" id="SSF55785">
    <property type="entry name" value="PYP-like sensor domain (PAS domain)"/>
    <property type="match status" value="1"/>
</dbReference>
<dbReference type="SUPFAM" id="SSF52540">
    <property type="entry name" value="P-loop containing nucleoside triphosphate hydrolases"/>
    <property type="match status" value="1"/>
</dbReference>
<keyword evidence="5" id="KW-0804">Transcription</keyword>
<dbReference type="PANTHER" id="PTHR32071">
    <property type="entry name" value="TRANSCRIPTIONAL REGULATORY PROTEIN"/>
    <property type="match status" value="1"/>
</dbReference>
<dbReference type="InterPro" id="IPR035965">
    <property type="entry name" value="PAS-like_dom_sf"/>
</dbReference>
<dbReference type="PANTHER" id="PTHR32071:SF57">
    <property type="entry name" value="C4-DICARBOXYLATE TRANSPORT TRANSCRIPTIONAL REGULATORY PROTEIN DCTD"/>
    <property type="match status" value="1"/>
</dbReference>
<evidence type="ECO:0000259" key="6">
    <source>
        <dbReference type="PROSITE" id="PS50045"/>
    </source>
</evidence>
<dbReference type="InterPro" id="IPR009057">
    <property type="entry name" value="Homeodomain-like_sf"/>
</dbReference>
<dbReference type="PROSITE" id="PS00688">
    <property type="entry name" value="SIGMA54_INTERACT_3"/>
    <property type="match status" value="1"/>
</dbReference>
<dbReference type="InterPro" id="IPR025944">
    <property type="entry name" value="Sigma_54_int_dom_CS"/>
</dbReference>
<dbReference type="InterPro" id="IPR027417">
    <property type="entry name" value="P-loop_NTPase"/>
</dbReference>
<evidence type="ECO:0000256" key="4">
    <source>
        <dbReference type="ARBA" id="ARBA00023125"/>
    </source>
</evidence>
<keyword evidence="1" id="KW-0547">Nucleotide-binding</keyword>
<dbReference type="PROSITE" id="PS50045">
    <property type="entry name" value="SIGMA54_INTERACT_4"/>
    <property type="match status" value="1"/>
</dbReference>
<dbReference type="EMBL" id="JBCITM010000008">
    <property type="protein sequence ID" value="MEN1760632.1"/>
    <property type="molecule type" value="Genomic_DNA"/>
</dbReference>
<gene>
    <name evidence="7" type="ORF">AAIG11_09120</name>
</gene>
<dbReference type="CDD" id="cd00130">
    <property type="entry name" value="PAS"/>
    <property type="match status" value="1"/>
</dbReference>
<dbReference type="Proteomes" id="UP001407405">
    <property type="component" value="Unassembled WGS sequence"/>
</dbReference>
<dbReference type="CDD" id="cd00009">
    <property type="entry name" value="AAA"/>
    <property type="match status" value="1"/>
</dbReference>
<dbReference type="InterPro" id="IPR025943">
    <property type="entry name" value="Sigma_54_int_dom_ATP-bd_2"/>
</dbReference>
<comment type="caution">
    <text evidence="7">The sequence shown here is derived from an EMBL/GenBank/DDBJ whole genome shotgun (WGS) entry which is preliminary data.</text>
</comment>
<proteinExistence type="predicted"/>
<dbReference type="Pfam" id="PF25601">
    <property type="entry name" value="AAA_lid_14"/>
    <property type="match status" value="1"/>
</dbReference>
<organism evidence="7 8">
    <name type="scientific">Anoxynatronum sibiricum</name>
    <dbReference type="NCBI Taxonomy" id="210623"/>
    <lineage>
        <taxon>Bacteria</taxon>
        <taxon>Bacillati</taxon>
        <taxon>Bacillota</taxon>
        <taxon>Clostridia</taxon>
        <taxon>Eubacteriales</taxon>
        <taxon>Clostridiaceae</taxon>
        <taxon>Anoxynatronum</taxon>
    </lineage>
</organism>
<dbReference type="Gene3D" id="1.10.8.60">
    <property type="match status" value="1"/>
</dbReference>
<dbReference type="InterPro" id="IPR002197">
    <property type="entry name" value="HTH_Fis"/>
</dbReference>
<dbReference type="InterPro" id="IPR002078">
    <property type="entry name" value="Sigma_54_int"/>
</dbReference>
<evidence type="ECO:0000256" key="1">
    <source>
        <dbReference type="ARBA" id="ARBA00022741"/>
    </source>
</evidence>
<dbReference type="Pfam" id="PF02954">
    <property type="entry name" value="HTH_8"/>
    <property type="match status" value="1"/>
</dbReference>
<dbReference type="InterPro" id="IPR003593">
    <property type="entry name" value="AAA+_ATPase"/>
</dbReference>
<feature type="domain" description="Sigma-54 factor interaction" evidence="6">
    <location>
        <begin position="275"/>
        <end position="505"/>
    </location>
</feature>
<dbReference type="Gene3D" id="3.40.50.300">
    <property type="entry name" value="P-loop containing nucleotide triphosphate hydrolases"/>
    <property type="match status" value="1"/>
</dbReference>
<accession>A0ABU9VTY5</accession>
<dbReference type="SUPFAM" id="SSF46689">
    <property type="entry name" value="Homeodomain-like"/>
    <property type="match status" value="1"/>
</dbReference>
<keyword evidence="4" id="KW-0238">DNA-binding</keyword>
<dbReference type="InterPro" id="IPR025662">
    <property type="entry name" value="Sigma_54_int_dom_ATP-bd_1"/>
</dbReference>